<gene>
    <name evidence="8" type="ORF">A9Q75_00130</name>
</gene>
<comment type="pathway">
    <text evidence="1 6">Carbohydrate biosynthesis; dTDP-L-rhamnose biosynthesis.</text>
</comment>
<dbReference type="InterPro" id="IPR036291">
    <property type="entry name" value="NAD(P)-bd_dom_sf"/>
</dbReference>
<dbReference type="Proteomes" id="UP000243053">
    <property type="component" value="Unassembled WGS sequence"/>
</dbReference>
<dbReference type="Pfam" id="PF04321">
    <property type="entry name" value="RmlD_sub_bind"/>
    <property type="match status" value="1"/>
</dbReference>
<evidence type="ECO:0000256" key="6">
    <source>
        <dbReference type="RuleBase" id="RU364082"/>
    </source>
</evidence>
<evidence type="ECO:0000256" key="2">
    <source>
        <dbReference type="ARBA" id="ARBA00010944"/>
    </source>
</evidence>
<keyword evidence="6" id="KW-0521">NADP</keyword>
<dbReference type="Gene3D" id="3.40.50.720">
    <property type="entry name" value="NAD(P)-binding Rossmann-like Domain"/>
    <property type="match status" value="1"/>
</dbReference>
<proteinExistence type="inferred from homology"/>
<dbReference type="PANTHER" id="PTHR10491">
    <property type="entry name" value="DTDP-4-DEHYDRORHAMNOSE REDUCTASE"/>
    <property type="match status" value="1"/>
</dbReference>
<dbReference type="UniPathway" id="UPA00124"/>
<dbReference type="EC" id="1.1.1.133" evidence="3 6"/>
<accession>A0A1Y5EQY6</accession>
<dbReference type="PANTHER" id="PTHR10491:SF4">
    <property type="entry name" value="METHIONINE ADENOSYLTRANSFERASE 2 SUBUNIT BETA"/>
    <property type="match status" value="1"/>
</dbReference>
<dbReference type="GO" id="GO:0009243">
    <property type="term" value="P:O antigen biosynthetic process"/>
    <property type="evidence" value="ECO:0007669"/>
    <property type="project" value="UniProtKB-UniPathway"/>
</dbReference>
<evidence type="ECO:0000313" key="8">
    <source>
        <dbReference type="EMBL" id="OUR85143.1"/>
    </source>
</evidence>
<feature type="domain" description="RmlD-like substrate binding" evidence="7">
    <location>
        <begin position="1"/>
        <end position="285"/>
    </location>
</feature>
<dbReference type="AlphaFoldDB" id="A0A1Y5EQY6"/>
<dbReference type="InterPro" id="IPR005913">
    <property type="entry name" value="dTDP_dehydrorham_reduct"/>
</dbReference>
<comment type="caution">
    <text evidence="8">The sequence shown here is derived from an EMBL/GenBank/DDBJ whole genome shotgun (WGS) entry which is preliminary data.</text>
</comment>
<evidence type="ECO:0000256" key="5">
    <source>
        <dbReference type="ARBA" id="ARBA00048200"/>
    </source>
</evidence>
<reference evidence="9" key="1">
    <citation type="journal article" date="2017" name="Proc. Natl. Acad. Sci. U.S.A.">
        <title>Simulation of Deepwater Horizon oil plume reveals substrate specialization within a complex community of hydrocarbon degraders.</title>
        <authorList>
            <person name="Hu P."/>
            <person name="Dubinsky E.A."/>
            <person name="Probst A.J."/>
            <person name="Wang J."/>
            <person name="Sieber C.M.K."/>
            <person name="Tom L.M."/>
            <person name="Gardinali P."/>
            <person name="Banfield J.F."/>
            <person name="Atlas R.M."/>
            <person name="Andersen G.L."/>
        </authorList>
    </citation>
    <scope>NUCLEOTIDE SEQUENCE [LARGE SCALE GENOMIC DNA]</scope>
</reference>
<dbReference type="NCBIfam" id="TIGR01214">
    <property type="entry name" value="rmlD"/>
    <property type="match status" value="1"/>
</dbReference>
<comment type="function">
    <text evidence="6">Catalyzes the reduction of dTDP-6-deoxy-L-lyxo-4-hexulose to yield dTDP-L-rhamnose.</text>
</comment>
<evidence type="ECO:0000256" key="4">
    <source>
        <dbReference type="ARBA" id="ARBA00017099"/>
    </source>
</evidence>
<dbReference type="EMBL" id="MAAF01000002">
    <property type="protein sequence ID" value="OUR85143.1"/>
    <property type="molecule type" value="Genomic_DNA"/>
</dbReference>
<dbReference type="GO" id="GO:0005829">
    <property type="term" value="C:cytosol"/>
    <property type="evidence" value="ECO:0007669"/>
    <property type="project" value="TreeGrafter"/>
</dbReference>
<dbReference type="GO" id="GO:0008831">
    <property type="term" value="F:dTDP-4-dehydrorhamnose reductase activity"/>
    <property type="evidence" value="ECO:0007669"/>
    <property type="project" value="UniProtKB-EC"/>
</dbReference>
<dbReference type="CDD" id="cd05254">
    <property type="entry name" value="dTDP_HR_like_SDR_e"/>
    <property type="match status" value="1"/>
</dbReference>
<name>A0A1Y5EQY6_COLPS</name>
<keyword evidence="6" id="KW-0560">Oxidoreductase</keyword>
<dbReference type="UniPathway" id="UPA00281"/>
<comment type="similarity">
    <text evidence="2 6">Belongs to the dTDP-4-dehydrorhamnose reductase family.</text>
</comment>
<protein>
    <recommendedName>
        <fullName evidence="4 6">dTDP-4-dehydrorhamnose reductase</fullName>
        <ecNumber evidence="3 6">1.1.1.133</ecNumber>
    </recommendedName>
</protein>
<dbReference type="SUPFAM" id="SSF51735">
    <property type="entry name" value="NAD(P)-binding Rossmann-fold domains"/>
    <property type="match status" value="1"/>
</dbReference>
<dbReference type="InterPro" id="IPR029903">
    <property type="entry name" value="RmlD-like-bd"/>
</dbReference>
<dbReference type="GO" id="GO:0019305">
    <property type="term" value="P:dTDP-rhamnose biosynthetic process"/>
    <property type="evidence" value="ECO:0007669"/>
    <property type="project" value="UniProtKB-UniPathway"/>
</dbReference>
<evidence type="ECO:0000256" key="1">
    <source>
        <dbReference type="ARBA" id="ARBA00004781"/>
    </source>
</evidence>
<sequence length="286" mass="31395">MNIIVIGHNGQLAWELAQLTNKNNTITCLGRNNIDVFCLESIASTLKKHNAHAVINACAYTAVDQAETDEKNAYQLNSDAVQNLAQACKDLSLHLVHVSTDFVFNGDKGSPYLTDDPIEPLGIYGASKAQGELAIRNTLPQQSCIIRTSWVYSTHGNNFVKTMLKLMADKPELGVISDQIGSPTYAKSLAKICLLAAEKKICGIHHWTDAGVASWYDFAVAIQEIAIDKGILSRPIPIKPIRTIDYPTPAARPSYSVLDKTSCNTVFADLPLIHWRTQLSKMMAEL</sequence>
<evidence type="ECO:0000259" key="7">
    <source>
        <dbReference type="Pfam" id="PF04321"/>
    </source>
</evidence>
<dbReference type="Gene3D" id="3.90.25.10">
    <property type="entry name" value="UDP-galactose 4-epimerase, domain 1"/>
    <property type="match status" value="1"/>
</dbReference>
<comment type="cofactor">
    <cofactor evidence="6">
        <name>Mg(2+)</name>
        <dbReference type="ChEBI" id="CHEBI:18420"/>
    </cofactor>
    <text evidence="6">Binds 1 Mg(2+) ion per monomer.</text>
</comment>
<organism evidence="8 9">
    <name type="scientific">Colwellia psychrerythraea</name>
    <name type="common">Vibrio psychroerythus</name>
    <dbReference type="NCBI Taxonomy" id="28229"/>
    <lineage>
        <taxon>Bacteria</taxon>
        <taxon>Pseudomonadati</taxon>
        <taxon>Pseudomonadota</taxon>
        <taxon>Gammaproteobacteria</taxon>
        <taxon>Alteromonadales</taxon>
        <taxon>Colwelliaceae</taxon>
        <taxon>Colwellia</taxon>
    </lineage>
</organism>
<comment type="catalytic activity">
    <reaction evidence="5 6">
        <text>dTDP-beta-L-rhamnose + NADP(+) = dTDP-4-dehydro-beta-L-rhamnose + NADPH + H(+)</text>
        <dbReference type="Rhea" id="RHEA:21796"/>
        <dbReference type="ChEBI" id="CHEBI:15378"/>
        <dbReference type="ChEBI" id="CHEBI:57510"/>
        <dbReference type="ChEBI" id="CHEBI:57783"/>
        <dbReference type="ChEBI" id="CHEBI:58349"/>
        <dbReference type="ChEBI" id="CHEBI:62830"/>
        <dbReference type="EC" id="1.1.1.133"/>
    </reaction>
</comment>
<evidence type="ECO:0000256" key="3">
    <source>
        <dbReference type="ARBA" id="ARBA00012929"/>
    </source>
</evidence>
<evidence type="ECO:0000313" key="9">
    <source>
        <dbReference type="Proteomes" id="UP000243053"/>
    </source>
</evidence>